<dbReference type="InterPro" id="IPR018060">
    <property type="entry name" value="HTH_AraC"/>
</dbReference>
<proteinExistence type="predicted"/>
<dbReference type="GO" id="GO:0043565">
    <property type="term" value="F:sequence-specific DNA binding"/>
    <property type="evidence" value="ECO:0007669"/>
    <property type="project" value="InterPro"/>
</dbReference>
<dbReference type="PROSITE" id="PS01124">
    <property type="entry name" value="HTH_ARAC_FAMILY_2"/>
    <property type="match status" value="1"/>
</dbReference>
<evidence type="ECO:0000313" key="6">
    <source>
        <dbReference type="Proteomes" id="UP000310017"/>
    </source>
</evidence>
<dbReference type="OrthoDB" id="2666928at2"/>
<sequence>MKKKLTITDQNPHAVVISMGDELGVEYTEHKDEVAIELPPDFGSGYVKSYSFQNGFGVILTKYTLKKDFHFELQKEMVHPLKLIFNVGDTFFHKLANEKSFTEVHFSEVIIVASTPTNNHKFMIPAKQGSDLFSIEINRKLFENRIIDFSDELDMELSGLFRDANGVMPFSYKGQFSYDIGVMIEEFKNCQLKGMNKSLYLESKAYEIFSSFLEQYLDDTKLPDKRSIFRQNQTRFIKQTAEYIKNNLENLPTVQGLSAKFGLSTNILQNGFRSIYGMSVNEFIQNERLLLAKKLLGESEYSISEITYKIGLNSKSYLSKIFLERYAMTPTEFRSSKQRKDQGSKYS</sequence>
<keyword evidence="2" id="KW-0238">DNA-binding</keyword>
<name>A0A5B7SUE7_9FLAO</name>
<dbReference type="AlphaFoldDB" id="A0A5B7SUE7"/>
<dbReference type="EMBL" id="CP040710">
    <property type="protein sequence ID" value="QCX00773.1"/>
    <property type="molecule type" value="Genomic_DNA"/>
</dbReference>
<evidence type="ECO:0000256" key="2">
    <source>
        <dbReference type="ARBA" id="ARBA00023125"/>
    </source>
</evidence>
<dbReference type="InterPro" id="IPR009057">
    <property type="entry name" value="Homeodomain-like_sf"/>
</dbReference>
<reference evidence="5 6" key="1">
    <citation type="submission" date="2019-05" db="EMBL/GenBank/DDBJ databases">
        <title>Genome sequencing of F202Z8.</title>
        <authorList>
            <person name="Kwon Y.M."/>
        </authorList>
    </citation>
    <scope>NUCLEOTIDE SEQUENCE [LARGE SCALE GENOMIC DNA]</scope>
    <source>
        <strain evidence="5 6">F202Z8</strain>
    </source>
</reference>
<dbReference type="Pfam" id="PF12833">
    <property type="entry name" value="HTH_18"/>
    <property type="match status" value="1"/>
</dbReference>
<keyword evidence="6" id="KW-1185">Reference proteome</keyword>
<dbReference type="SUPFAM" id="SSF46689">
    <property type="entry name" value="Homeodomain-like"/>
    <property type="match status" value="1"/>
</dbReference>
<gene>
    <name evidence="5" type="ORF">FGM00_11885</name>
</gene>
<keyword evidence="1" id="KW-0805">Transcription regulation</keyword>
<dbReference type="InterPro" id="IPR018062">
    <property type="entry name" value="HTH_AraC-typ_CS"/>
</dbReference>
<organism evidence="5 6">
    <name type="scientific">Aggregatimonas sangjinii</name>
    <dbReference type="NCBI Taxonomy" id="2583587"/>
    <lineage>
        <taxon>Bacteria</taxon>
        <taxon>Pseudomonadati</taxon>
        <taxon>Bacteroidota</taxon>
        <taxon>Flavobacteriia</taxon>
        <taxon>Flavobacteriales</taxon>
        <taxon>Flavobacteriaceae</taxon>
        <taxon>Aggregatimonas</taxon>
    </lineage>
</organism>
<dbReference type="PANTHER" id="PTHR47893:SF1">
    <property type="entry name" value="REGULATORY PROTEIN PCHR"/>
    <property type="match status" value="1"/>
</dbReference>
<dbReference type="KEGG" id="asag:FGM00_11885"/>
<dbReference type="InterPro" id="IPR053142">
    <property type="entry name" value="PchR_regulatory_protein"/>
</dbReference>
<protein>
    <submittedName>
        <fullName evidence="5">Helix-turn-helix transcriptional regulator</fullName>
    </submittedName>
</protein>
<keyword evidence="3" id="KW-0804">Transcription</keyword>
<evidence type="ECO:0000259" key="4">
    <source>
        <dbReference type="PROSITE" id="PS01124"/>
    </source>
</evidence>
<dbReference type="Gene3D" id="1.10.10.60">
    <property type="entry name" value="Homeodomain-like"/>
    <property type="match status" value="2"/>
</dbReference>
<dbReference type="SMART" id="SM00342">
    <property type="entry name" value="HTH_ARAC"/>
    <property type="match status" value="1"/>
</dbReference>
<accession>A0A5B7SUE7</accession>
<dbReference type="Proteomes" id="UP000310017">
    <property type="component" value="Chromosome"/>
</dbReference>
<dbReference type="PROSITE" id="PS00041">
    <property type="entry name" value="HTH_ARAC_FAMILY_1"/>
    <property type="match status" value="1"/>
</dbReference>
<evidence type="ECO:0000256" key="3">
    <source>
        <dbReference type="ARBA" id="ARBA00023163"/>
    </source>
</evidence>
<dbReference type="PANTHER" id="PTHR47893">
    <property type="entry name" value="REGULATORY PROTEIN PCHR"/>
    <property type="match status" value="1"/>
</dbReference>
<evidence type="ECO:0000256" key="1">
    <source>
        <dbReference type="ARBA" id="ARBA00023015"/>
    </source>
</evidence>
<feature type="domain" description="HTH araC/xylS-type" evidence="4">
    <location>
        <begin position="238"/>
        <end position="336"/>
    </location>
</feature>
<evidence type="ECO:0000313" key="5">
    <source>
        <dbReference type="EMBL" id="QCX00773.1"/>
    </source>
</evidence>
<dbReference type="RefSeq" id="WP_138853117.1">
    <property type="nucleotide sequence ID" value="NZ_CP040710.1"/>
</dbReference>
<dbReference type="GO" id="GO:0003700">
    <property type="term" value="F:DNA-binding transcription factor activity"/>
    <property type="evidence" value="ECO:0007669"/>
    <property type="project" value="InterPro"/>
</dbReference>